<gene>
    <name evidence="2" type="ORF">NXF25_018824</name>
</gene>
<evidence type="ECO:0000313" key="2">
    <source>
        <dbReference type="EMBL" id="KAK9395463.1"/>
    </source>
</evidence>
<dbReference type="InterPro" id="IPR029033">
    <property type="entry name" value="His_PPase_superfam"/>
</dbReference>
<name>A0AAW1B0Y4_CROAD</name>
<comment type="caution">
    <text evidence="2">The sequence shown here is derived from an EMBL/GenBank/DDBJ whole genome shotgun (WGS) entry which is preliminary data.</text>
</comment>
<dbReference type="EMBL" id="JAOTOJ010000009">
    <property type="protein sequence ID" value="KAK9395463.1"/>
    <property type="molecule type" value="Genomic_DNA"/>
</dbReference>
<keyword evidence="3" id="KW-1185">Reference proteome</keyword>
<sequence>MWECMLPRRRLDSLEHDSTLIALQAALRVYSGRPTPYAACHGFEFYQESNNSFNVAMFYRKRSDQRPHILPLPGCPTPCPLPLFIHLTRTAVPEDWDAECQNPQSGPGNEIIFPTSSLAQS</sequence>
<dbReference type="AlphaFoldDB" id="A0AAW1B0Y4"/>
<dbReference type="Gene3D" id="3.40.50.1240">
    <property type="entry name" value="Phosphoglycerate mutase-like"/>
    <property type="match status" value="1"/>
</dbReference>
<reference evidence="2 3" key="1">
    <citation type="journal article" date="2024" name="Proc. Natl. Acad. Sci. U.S.A.">
        <title>The genetic regulatory architecture and epigenomic basis for age-related changes in rattlesnake venom.</title>
        <authorList>
            <person name="Hogan M.P."/>
            <person name="Holding M.L."/>
            <person name="Nystrom G.S."/>
            <person name="Colston T.J."/>
            <person name="Bartlett D.A."/>
            <person name="Mason A.J."/>
            <person name="Ellsworth S.A."/>
            <person name="Rautsaw R.M."/>
            <person name="Lawrence K.C."/>
            <person name="Strickland J.L."/>
            <person name="He B."/>
            <person name="Fraser P."/>
            <person name="Margres M.J."/>
            <person name="Gilbert D.M."/>
            <person name="Gibbs H.L."/>
            <person name="Parkinson C.L."/>
            <person name="Rokyta D.R."/>
        </authorList>
    </citation>
    <scope>NUCLEOTIDE SEQUENCE [LARGE SCALE GENOMIC DNA]</scope>
    <source>
        <strain evidence="2">DRR0105</strain>
    </source>
</reference>
<feature type="region of interest" description="Disordered" evidence="1">
    <location>
        <begin position="99"/>
        <end position="121"/>
    </location>
</feature>
<organism evidence="2 3">
    <name type="scientific">Crotalus adamanteus</name>
    <name type="common">Eastern diamondback rattlesnake</name>
    <dbReference type="NCBI Taxonomy" id="8729"/>
    <lineage>
        <taxon>Eukaryota</taxon>
        <taxon>Metazoa</taxon>
        <taxon>Chordata</taxon>
        <taxon>Craniata</taxon>
        <taxon>Vertebrata</taxon>
        <taxon>Euteleostomi</taxon>
        <taxon>Lepidosauria</taxon>
        <taxon>Squamata</taxon>
        <taxon>Bifurcata</taxon>
        <taxon>Unidentata</taxon>
        <taxon>Episquamata</taxon>
        <taxon>Toxicofera</taxon>
        <taxon>Serpentes</taxon>
        <taxon>Colubroidea</taxon>
        <taxon>Viperidae</taxon>
        <taxon>Crotalinae</taxon>
        <taxon>Crotalus</taxon>
    </lineage>
</organism>
<evidence type="ECO:0000256" key="1">
    <source>
        <dbReference type="SAM" id="MobiDB-lite"/>
    </source>
</evidence>
<protein>
    <submittedName>
        <fullName evidence="2">Testicular acid phosphatase like</fullName>
    </submittedName>
</protein>
<dbReference type="SUPFAM" id="SSF53254">
    <property type="entry name" value="Phosphoglycerate mutase-like"/>
    <property type="match status" value="1"/>
</dbReference>
<evidence type="ECO:0000313" key="3">
    <source>
        <dbReference type="Proteomes" id="UP001474421"/>
    </source>
</evidence>
<accession>A0AAW1B0Y4</accession>
<proteinExistence type="predicted"/>
<dbReference type="Proteomes" id="UP001474421">
    <property type="component" value="Unassembled WGS sequence"/>
</dbReference>